<proteinExistence type="predicted"/>
<reference evidence="1" key="1">
    <citation type="submission" date="2020-05" db="EMBL/GenBank/DDBJ databases">
        <authorList>
            <person name="Chiriac C."/>
            <person name="Salcher M."/>
            <person name="Ghai R."/>
            <person name="Kavagutti S V."/>
        </authorList>
    </citation>
    <scope>NUCLEOTIDE SEQUENCE</scope>
</reference>
<evidence type="ECO:0000313" key="1">
    <source>
        <dbReference type="EMBL" id="CAB4909946.1"/>
    </source>
</evidence>
<sequence>MKMSDLTSVRRVATKSRRSRRIATGAVILIAVSLATTDATLGTPIARSALIRGERLCVTNNTGMTVQLTWSYTDTVDALPSGLLTAGATNCATGSNAGAYGLTVRVKWNDKLSQLFTVYNQTISSPQVVVDSDMQSAMDVTRCAQVFGWYGVNYCTETYDVNTSKTYTAYSWHESVLTRIADSADNKEFTLSLLK</sequence>
<dbReference type="EMBL" id="CAFBMB010000155">
    <property type="protein sequence ID" value="CAB4909946.1"/>
    <property type="molecule type" value="Genomic_DNA"/>
</dbReference>
<accession>A0A6J7GSK6</accession>
<protein>
    <submittedName>
        <fullName evidence="1">Unannotated protein</fullName>
    </submittedName>
</protein>
<organism evidence="1">
    <name type="scientific">freshwater metagenome</name>
    <dbReference type="NCBI Taxonomy" id="449393"/>
    <lineage>
        <taxon>unclassified sequences</taxon>
        <taxon>metagenomes</taxon>
        <taxon>ecological metagenomes</taxon>
    </lineage>
</organism>
<gene>
    <name evidence="1" type="ORF">UFOPK3516_01429</name>
</gene>
<name>A0A6J7GSK6_9ZZZZ</name>
<dbReference type="AlphaFoldDB" id="A0A6J7GSK6"/>